<comment type="caution">
    <text evidence="5">The sequence shown here is derived from an EMBL/GenBank/DDBJ whole genome shotgun (WGS) entry which is preliminary data.</text>
</comment>
<dbReference type="CDD" id="cd04647">
    <property type="entry name" value="LbH_MAT_like"/>
    <property type="match status" value="1"/>
</dbReference>
<dbReference type="SUPFAM" id="SSF51161">
    <property type="entry name" value="Trimeric LpxA-like enzymes"/>
    <property type="match status" value="1"/>
</dbReference>
<name>A0A1Y5EIM3_COLPS</name>
<dbReference type="PROSITE" id="PS00101">
    <property type="entry name" value="HEXAPEP_TRANSFERASES"/>
    <property type="match status" value="1"/>
</dbReference>
<accession>A0A1Y5EIM3</accession>
<evidence type="ECO:0000256" key="1">
    <source>
        <dbReference type="ARBA" id="ARBA00007274"/>
    </source>
</evidence>
<evidence type="ECO:0000313" key="6">
    <source>
        <dbReference type="Proteomes" id="UP000243053"/>
    </source>
</evidence>
<dbReference type="InterPro" id="IPR011004">
    <property type="entry name" value="Trimer_LpxA-like_sf"/>
</dbReference>
<gene>
    <name evidence="5" type="ORF">A9Q75_05955</name>
</gene>
<sequence>MNKFFLKLHQLEYKWFDLKAFYYSKIFGHCGSKLKFWGPVYIKNPRKLHLGNNVSINDGAYINALGNIKIGNDVAISAGAKLVSTMLDVESFTTRKKHVNKEILIGNNVQVGAGAIILPGIVVGDNVIIGAGSVVTKNVIANCVVLGNPAKKIRDL</sequence>
<dbReference type="AlphaFoldDB" id="A0A1Y5EIM3"/>
<dbReference type="PANTHER" id="PTHR23416:SF23">
    <property type="entry name" value="ACETYLTRANSFERASE C18B11.09C-RELATED"/>
    <property type="match status" value="1"/>
</dbReference>
<dbReference type="InterPro" id="IPR051159">
    <property type="entry name" value="Hexapeptide_acetyltransf"/>
</dbReference>
<comment type="similarity">
    <text evidence="1">Belongs to the transferase hexapeptide repeat family.</text>
</comment>
<dbReference type="InterPro" id="IPR001451">
    <property type="entry name" value="Hexapep"/>
</dbReference>
<keyword evidence="4" id="KW-0012">Acyltransferase</keyword>
<keyword evidence="2" id="KW-0808">Transferase</keyword>
<dbReference type="PANTHER" id="PTHR23416">
    <property type="entry name" value="SIALIC ACID SYNTHASE-RELATED"/>
    <property type="match status" value="1"/>
</dbReference>
<dbReference type="Proteomes" id="UP000243053">
    <property type="component" value="Unassembled WGS sequence"/>
</dbReference>
<protein>
    <recommendedName>
        <fullName evidence="7">Acyltransferase</fullName>
    </recommendedName>
</protein>
<proteinExistence type="inferred from homology"/>
<evidence type="ECO:0000256" key="4">
    <source>
        <dbReference type="ARBA" id="ARBA00023315"/>
    </source>
</evidence>
<evidence type="ECO:0000256" key="3">
    <source>
        <dbReference type="ARBA" id="ARBA00022737"/>
    </source>
</evidence>
<reference evidence="6" key="1">
    <citation type="journal article" date="2017" name="Proc. Natl. Acad. Sci. U.S.A.">
        <title>Simulation of Deepwater Horizon oil plume reveals substrate specialization within a complex community of hydrocarbon degraders.</title>
        <authorList>
            <person name="Hu P."/>
            <person name="Dubinsky E.A."/>
            <person name="Probst A.J."/>
            <person name="Wang J."/>
            <person name="Sieber C.M.K."/>
            <person name="Tom L.M."/>
            <person name="Gardinali P."/>
            <person name="Banfield J.F."/>
            <person name="Atlas R.M."/>
            <person name="Andersen G.L."/>
        </authorList>
    </citation>
    <scope>NUCLEOTIDE SEQUENCE [LARGE SCALE GENOMIC DNA]</scope>
</reference>
<dbReference type="EMBL" id="MAAF01000040">
    <property type="protein sequence ID" value="OUR82260.1"/>
    <property type="molecule type" value="Genomic_DNA"/>
</dbReference>
<dbReference type="GO" id="GO:0005829">
    <property type="term" value="C:cytosol"/>
    <property type="evidence" value="ECO:0007669"/>
    <property type="project" value="TreeGrafter"/>
</dbReference>
<dbReference type="Pfam" id="PF00132">
    <property type="entry name" value="Hexapep"/>
    <property type="match status" value="1"/>
</dbReference>
<dbReference type="InterPro" id="IPR018357">
    <property type="entry name" value="Hexapep_transf_CS"/>
</dbReference>
<organism evidence="5 6">
    <name type="scientific">Colwellia psychrerythraea</name>
    <name type="common">Vibrio psychroerythus</name>
    <dbReference type="NCBI Taxonomy" id="28229"/>
    <lineage>
        <taxon>Bacteria</taxon>
        <taxon>Pseudomonadati</taxon>
        <taxon>Pseudomonadota</taxon>
        <taxon>Gammaproteobacteria</taxon>
        <taxon>Alteromonadales</taxon>
        <taxon>Colwelliaceae</taxon>
        <taxon>Colwellia</taxon>
    </lineage>
</organism>
<evidence type="ECO:0000256" key="2">
    <source>
        <dbReference type="ARBA" id="ARBA00022679"/>
    </source>
</evidence>
<evidence type="ECO:0000313" key="5">
    <source>
        <dbReference type="EMBL" id="OUR82260.1"/>
    </source>
</evidence>
<dbReference type="GO" id="GO:0008374">
    <property type="term" value="F:O-acyltransferase activity"/>
    <property type="evidence" value="ECO:0007669"/>
    <property type="project" value="TreeGrafter"/>
</dbReference>
<keyword evidence="3" id="KW-0677">Repeat</keyword>
<evidence type="ECO:0008006" key="7">
    <source>
        <dbReference type="Google" id="ProtNLM"/>
    </source>
</evidence>
<dbReference type="Gene3D" id="2.160.10.10">
    <property type="entry name" value="Hexapeptide repeat proteins"/>
    <property type="match status" value="1"/>
</dbReference>